<evidence type="ECO:0000256" key="7">
    <source>
        <dbReference type="ARBA" id="ARBA00022918"/>
    </source>
</evidence>
<dbReference type="InterPro" id="IPR039537">
    <property type="entry name" value="Retrotran_Ty1/copia-like"/>
</dbReference>
<dbReference type="InterPro" id="IPR036397">
    <property type="entry name" value="RNaseH_sf"/>
</dbReference>
<accession>B7S4D2</accession>
<evidence type="ECO:0000256" key="3">
    <source>
        <dbReference type="ARBA" id="ARBA00022759"/>
    </source>
</evidence>
<evidence type="ECO:0000256" key="1">
    <source>
        <dbReference type="ARBA" id="ARBA00022722"/>
    </source>
</evidence>
<dbReference type="GO" id="GO:0006310">
    <property type="term" value="P:DNA recombination"/>
    <property type="evidence" value="ECO:0007669"/>
    <property type="project" value="UniProtKB-KW"/>
</dbReference>
<feature type="region of interest" description="Disordered" evidence="11">
    <location>
        <begin position="379"/>
        <end position="415"/>
    </location>
</feature>
<dbReference type="OrthoDB" id="41786at2759"/>
<evidence type="ECO:0000313" key="14">
    <source>
        <dbReference type="EMBL" id="EEC42611.1"/>
    </source>
</evidence>
<dbReference type="Pfam" id="PF00098">
    <property type="entry name" value="zf-CCHC"/>
    <property type="match status" value="1"/>
</dbReference>
<dbReference type="Gene3D" id="3.30.420.10">
    <property type="entry name" value="Ribonuclease H-like superfamily/Ribonuclease H"/>
    <property type="match status" value="1"/>
</dbReference>
<keyword evidence="8" id="KW-0808">Transferase</keyword>
<feature type="compositionally biased region" description="Pro residues" evidence="11">
    <location>
        <begin position="1307"/>
        <end position="1316"/>
    </location>
</feature>
<feature type="domain" description="CCHC-type" evidence="12">
    <location>
        <begin position="367"/>
        <end position="382"/>
    </location>
</feature>
<evidence type="ECO:0000256" key="6">
    <source>
        <dbReference type="ARBA" id="ARBA00022908"/>
    </source>
</evidence>
<feature type="domain" description="Integrase catalytic" evidence="13">
    <location>
        <begin position="903"/>
        <end position="1084"/>
    </location>
</feature>
<dbReference type="GO" id="GO:0003676">
    <property type="term" value="F:nucleic acid binding"/>
    <property type="evidence" value="ECO:0007669"/>
    <property type="project" value="InterPro"/>
</dbReference>
<reference evidence="14 15" key="1">
    <citation type="journal article" date="2008" name="Nature">
        <title>The Phaeodactylum genome reveals the evolutionary history of diatom genomes.</title>
        <authorList>
            <person name="Bowler C."/>
            <person name="Allen A.E."/>
            <person name="Badger J.H."/>
            <person name="Grimwood J."/>
            <person name="Jabbari K."/>
            <person name="Kuo A."/>
            <person name="Maheswari U."/>
            <person name="Martens C."/>
            <person name="Maumus F."/>
            <person name="Otillar R.P."/>
            <person name="Rayko E."/>
            <person name="Salamov A."/>
            <person name="Vandepoele K."/>
            <person name="Beszteri B."/>
            <person name="Gruber A."/>
            <person name="Heijde M."/>
            <person name="Katinka M."/>
            <person name="Mock T."/>
            <person name="Valentin K."/>
            <person name="Verret F."/>
            <person name="Berges J.A."/>
            <person name="Brownlee C."/>
            <person name="Cadoret J.P."/>
            <person name="Chiovitti A."/>
            <person name="Choi C.J."/>
            <person name="Coesel S."/>
            <person name="De Martino A."/>
            <person name="Detter J.C."/>
            <person name="Durkin C."/>
            <person name="Falciatore A."/>
            <person name="Fournet J."/>
            <person name="Haruta M."/>
            <person name="Huysman M.J."/>
            <person name="Jenkins B.D."/>
            <person name="Jiroutova K."/>
            <person name="Jorgensen R.E."/>
            <person name="Joubert Y."/>
            <person name="Kaplan A."/>
            <person name="Kroger N."/>
            <person name="Kroth P.G."/>
            <person name="La Roche J."/>
            <person name="Lindquist E."/>
            <person name="Lommer M."/>
            <person name="Martin-Jezequel V."/>
            <person name="Lopez P.J."/>
            <person name="Lucas S."/>
            <person name="Mangogna M."/>
            <person name="McGinnis K."/>
            <person name="Medlin L.K."/>
            <person name="Montsant A."/>
            <person name="Oudot-Le Secq M.P."/>
            <person name="Napoli C."/>
            <person name="Obornik M."/>
            <person name="Parker M.S."/>
            <person name="Petit J.L."/>
            <person name="Porcel B.M."/>
            <person name="Poulsen N."/>
            <person name="Robison M."/>
            <person name="Rychlewski L."/>
            <person name="Rynearson T.A."/>
            <person name="Schmutz J."/>
            <person name="Shapiro H."/>
            <person name="Siaut M."/>
            <person name="Stanley M."/>
            <person name="Sussman M.R."/>
            <person name="Taylor A.R."/>
            <person name="Vardi A."/>
            <person name="von Dassow P."/>
            <person name="Vyverman W."/>
            <person name="Willis A."/>
            <person name="Wyrwicz L.S."/>
            <person name="Rokhsar D.S."/>
            <person name="Weissenbach J."/>
            <person name="Armbrust E.V."/>
            <person name="Green B.R."/>
            <person name="Van de Peer Y."/>
            <person name="Grigoriev I.V."/>
        </authorList>
    </citation>
    <scope>NUCLEOTIDE SEQUENCE [LARGE SCALE GENOMIC DNA]</scope>
    <source>
        <strain evidence="14 15">CCAP 1055/1</strain>
    </source>
</reference>
<dbReference type="EMBL" id="DS999284">
    <property type="protein sequence ID" value="EEC42611.1"/>
    <property type="molecule type" value="Genomic_DNA"/>
</dbReference>
<dbReference type="Proteomes" id="UP000000759">
    <property type="component" value="Unassembled WGS sequence"/>
</dbReference>
<evidence type="ECO:0000256" key="11">
    <source>
        <dbReference type="SAM" id="MobiDB-lite"/>
    </source>
</evidence>
<dbReference type="PANTHER" id="PTHR42648">
    <property type="entry name" value="TRANSPOSASE, PUTATIVE-RELATED"/>
    <property type="match status" value="1"/>
</dbReference>
<evidence type="ECO:0000256" key="4">
    <source>
        <dbReference type="ARBA" id="ARBA00022801"/>
    </source>
</evidence>
<dbReference type="GO" id="GO:0015074">
    <property type="term" value="P:DNA integration"/>
    <property type="evidence" value="ECO:0007669"/>
    <property type="project" value="UniProtKB-KW"/>
</dbReference>
<evidence type="ECO:0000256" key="10">
    <source>
        <dbReference type="PROSITE-ProRule" id="PRU00047"/>
    </source>
</evidence>
<protein>
    <submittedName>
        <fullName evidence="14">Uncharacterized protein</fullName>
    </submittedName>
</protein>
<evidence type="ECO:0000256" key="8">
    <source>
        <dbReference type="ARBA" id="ARBA00022932"/>
    </source>
</evidence>
<dbReference type="SUPFAM" id="SSF57756">
    <property type="entry name" value="Retrovirus zinc finger-like domains"/>
    <property type="match status" value="1"/>
</dbReference>
<keyword evidence="8" id="KW-0548">Nucleotidyltransferase</keyword>
<dbReference type="SUPFAM" id="SSF53098">
    <property type="entry name" value="Ribonuclease H-like"/>
    <property type="match status" value="1"/>
</dbReference>
<evidence type="ECO:0000259" key="12">
    <source>
        <dbReference type="PROSITE" id="PS50158"/>
    </source>
</evidence>
<dbReference type="InterPro" id="IPR012337">
    <property type="entry name" value="RNaseH-like_sf"/>
</dbReference>
<reference evidence="15" key="2">
    <citation type="submission" date="2008-08" db="EMBL/GenBank/DDBJ databases">
        <authorList>
            <consortium name="Diatom Consortium"/>
            <person name="Grigoriev I."/>
            <person name="Grimwood J."/>
            <person name="Kuo A."/>
            <person name="Otillar R.P."/>
            <person name="Salamov A."/>
            <person name="Detter J.C."/>
            <person name="Lindquist E."/>
            <person name="Shapiro H."/>
            <person name="Lucas S."/>
            <person name="Glavina del Rio T."/>
            <person name="Pitluck S."/>
            <person name="Rokhsar D."/>
            <person name="Bowler C."/>
        </authorList>
    </citation>
    <scope>GENOME REANNOTATION</scope>
    <source>
        <strain evidence="15">CCAP 1055/1</strain>
    </source>
</reference>
<dbReference type="GO" id="GO:0003887">
    <property type="term" value="F:DNA-directed DNA polymerase activity"/>
    <property type="evidence" value="ECO:0007669"/>
    <property type="project" value="UniProtKB-KW"/>
</dbReference>
<dbReference type="GO" id="GO:0016787">
    <property type="term" value="F:hydrolase activity"/>
    <property type="evidence" value="ECO:0007669"/>
    <property type="project" value="UniProtKB-KW"/>
</dbReference>
<evidence type="ECO:0000256" key="5">
    <source>
        <dbReference type="ARBA" id="ARBA00022842"/>
    </source>
</evidence>
<keyword evidence="5" id="KW-0460">Magnesium</keyword>
<dbReference type="SMART" id="SM00343">
    <property type="entry name" value="ZnF_C2HC"/>
    <property type="match status" value="1"/>
</dbReference>
<evidence type="ECO:0000259" key="13">
    <source>
        <dbReference type="PROSITE" id="PS50994"/>
    </source>
</evidence>
<feature type="region of interest" description="Disordered" evidence="11">
    <location>
        <begin position="438"/>
        <end position="459"/>
    </location>
</feature>
<dbReference type="InterPro" id="IPR001878">
    <property type="entry name" value="Znf_CCHC"/>
</dbReference>
<proteinExistence type="predicted"/>
<keyword evidence="4" id="KW-0378">Hydrolase</keyword>
<dbReference type="GO" id="GO:0008270">
    <property type="term" value="F:zinc ion binding"/>
    <property type="evidence" value="ECO:0007669"/>
    <property type="project" value="UniProtKB-KW"/>
</dbReference>
<dbReference type="PROSITE" id="PS50158">
    <property type="entry name" value="ZF_CCHC"/>
    <property type="match status" value="1"/>
</dbReference>
<dbReference type="Pfam" id="PF13976">
    <property type="entry name" value="gag_pre-integrs"/>
    <property type="match status" value="1"/>
</dbReference>
<dbReference type="PROSITE" id="PS50994">
    <property type="entry name" value="INTEGRASE"/>
    <property type="match status" value="1"/>
</dbReference>
<name>B7S4D2_PHATC</name>
<dbReference type="Gene3D" id="4.10.60.10">
    <property type="entry name" value="Zinc finger, CCHC-type"/>
    <property type="match status" value="1"/>
</dbReference>
<dbReference type="RefSeq" id="XP_002176375.1">
    <property type="nucleotide sequence ID" value="XM_002176339.1"/>
</dbReference>
<gene>
    <name evidence="14" type="ORF">PHATRDRAFT_bd1453</name>
</gene>
<feature type="compositionally biased region" description="Basic and acidic residues" evidence="11">
    <location>
        <begin position="438"/>
        <end position="450"/>
    </location>
</feature>
<dbReference type="STRING" id="556484.B7S4D2"/>
<sequence>METEATAGGEVFKGTFAVMSGTVAPKHGGLVDSHAWTGGEPSPDWSKVLIDEPMTPYCYHAQGFEKGLKIYTSRTGQGEKSAKLFGCSSKDYSLLAFATDAQEHMETHGMDTVFYMKDPSTSEMKNLFDFHSRFTISQTEAWIDLASKDGTFDKYDKKNLKDSCTWLMNHLDSDLTASIRPFVRGGTLTGPTVWMRIVGEVQSDSIRRLKKVQEKLETLKLASFKGENVREFAQSFLDLCIELENAKRLPEDVLLTVVEALSKCTVEEFRIDFMSKRSAVERFMRETAGKDSATIARMSDRLTYRDLLDEAKSKYTSLLDSGLWGPAGGSGDKSGAPAGFLTKAEVNVLIQKAVSSAKSGDKSGITCYNCKEVGHYSRDCKNKPADGNGNSSKPKKSKASWRTVAPKSGESETKTENKLEWHWCAHCKEWRVGHGTATHDHNFKPKEASNGKKGPQANLAATGELLGGGTLSMSAGAGFGLWTIYTHPLSFTGWQQRNGESWCKASRRKKFSRSYVPFVRLGAYPTRFVLLSSVMLPMSVVSMVLGGRAESFGSHIVARWYSAWYGGERGEQRAVRVRVRRRRPNLNYHGTWKIRPPPTPFFATEVPVIPKFSWGAAFAAEGEERLCREQTSASEVDEQYAQPMAFLGSALDSTYWFSRGSRDELLQTFAVIWDTGATLTVTPHRDDFVEFESYDNGGRHVLKGLAKGLTIGGAGVVAWSVVADNGDVLTIRTPAYLVPEAGQRLLSPQSFLQSLVSQDLSGSRPSISIGPKALTVEMGAQSKLTVPYDEGNNLPTSQMFSVESSEESTVELNMCVTDEANQNLSASQKELLRWHYRFGHRNFQAVQTVLKSGVLGRTPLIMGASKCEHPKCASCQYGKGRRRATGASSTKSVPAKEGALKSSDLFPGQRVSMDHFKVTHKGRLYESKGKSLADTMYSGGLIFVDHASSYVHVELCVNFTAGETLRAKASFERAMLDHGITVQSYQTDNGVFAAKEFMLEIHNMQQSIGFSGVGAHHQNGVAERSIGTIMAMARTLMLHAAIRWPDVSDACYWPMAVDYAVYQYNHGPKLVTTAAPIDLLLKTMVPRHRLHDLHVWGCPAYVLDPKLQDGQKIPKWSPRSRRGVFLGLSRKHSSTVPLILNCETLTISPQFHVVFDNWFSSVLSMSAEEPFDPNVWTEMFVGSRYEYFFDADDPVELDAEWLSEREKEVRNIRDREDRVRPQLDLRDGVPKGPKVGTHTTNLSFKRENRATDMPLQLPPTTPIAVLPTTGTEEDQFPISDPSVPESPSSNKPPSILSPSKICRETPRSPPPPEPEP</sequence>
<dbReference type="GO" id="GO:0004519">
    <property type="term" value="F:endonuclease activity"/>
    <property type="evidence" value="ECO:0007669"/>
    <property type="project" value="UniProtKB-KW"/>
</dbReference>
<organism evidence="14 15">
    <name type="scientific">Phaeodactylum tricornutum (strain CCAP 1055/1)</name>
    <dbReference type="NCBI Taxonomy" id="556484"/>
    <lineage>
        <taxon>Eukaryota</taxon>
        <taxon>Sar</taxon>
        <taxon>Stramenopiles</taxon>
        <taxon>Ochrophyta</taxon>
        <taxon>Bacillariophyta</taxon>
        <taxon>Bacillariophyceae</taxon>
        <taxon>Bacillariophycidae</taxon>
        <taxon>Naviculales</taxon>
        <taxon>Phaeodactylaceae</taxon>
        <taxon>Phaeodactylum</taxon>
    </lineage>
</organism>
<dbReference type="InterPro" id="IPR001584">
    <property type="entry name" value="Integrase_cat-core"/>
</dbReference>
<dbReference type="PANTHER" id="PTHR42648:SF11">
    <property type="entry name" value="TRANSPOSON TY4-P GAG-POL POLYPROTEIN"/>
    <property type="match status" value="1"/>
</dbReference>
<keyword evidence="15" id="KW-1185">Reference proteome</keyword>
<keyword evidence="9" id="KW-0233">DNA recombination</keyword>
<dbReference type="InterPro" id="IPR025724">
    <property type="entry name" value="GAG-pre-integrase_dom"/>
</dbReference>
<keyword evidence="2" id="KW-0479">Metal-binding</keyword>
<evidence type="ECO:0000313" key="15">
    <source>
        <dbReference type="Proteomes" id="UP000000759"/>
    </source>
</evidence>
<dbReference type="GO" id="GO:0003964">
    <property type="term" value="F:RNA-directed DNA polymerase activity"/>
    <property type="evidence" value="ECO:0007669"/>
    <property type="project" value="UniProtKB-KW"/>
</dbReference>
<keyword evidence="6" id="KW-0229">DNA integration</keyword>
<evidence type="ECO:0000256" key="2">
    <source>
        <dbReference type="ARBA" id="ARBA00022723"/>
    </source>
</evidence>
<dbReference type="KEGG" id="pti:PHATRDRAFT_bd1453"/>
<feature type="region of interest" description="Disordered" evidence="11">
    <location>
        <begin position="1248"/>
        <end position="1316"/>
    </location>
</feature>
<keyword evidence="10" id="KW-0863">Zinc-finger</keyword>
<keyword evidence="3" id="KW-0255">Endonuclease</keyword>
<evidence type="ECO:0000256" key="9">
    <source>
        <dbReference type="ARBA" id="ARBA00023172"/>
    </source>
</evidence>
<keyword evidence="8" id="KW-0239">DNA-directed DNA polymerase</keyword>
<dbReference type="GeneID" id="7205137"/>
<keyword evidence="10" id="KW-0862">Zinc</keyword>
<dbReference type="eggNOG" id="KOG0017">
    <property type="taxonomic scope" value="Eukaryota"/>
</dbReference>
<keyword evidence="1" id="KW-0540">Nuclease</keyword>
<keyword evidence="7" id="KW-0695">RNA-directed DNA polymerase</keyword>
<dbReference type="PaxDb" id="2850-Phatrdraft1453"/>
<dbReference type="InterPro" id="IPR036875">
    <property type="entry name" value="Znf_CCHC_sf"/>
</dbReference>
<dbReference type="InParanoid" id="B7S4D2"/>